<name>B0D1S3_LACBS</name>
<keyword evidence="1" id="KW-0175">Coiled coil</keyword>
<dbReference type="KEGG" id="lbc:LACBIDRAFT_324421"/>
<protein>
    <submittedName>
        <fullName evidence="2">Predicted protein</fullName>
    </submittedName>
</protein>
<keyword evidence="3" id="KW-1185">Reference proteome</keyword>
<dbReference type="RefSeq" id="XP_001877587.1">
    <property type="nucleotide sequence ID" value="XM_001877552.1"/>
</dbReference>
<dbReference type="GeneID" id="6073021"/>
<dbReference type="OrthoDB" id="5424209at2759"/>
<feature type="coiled-coil region" evidence="1">
    <location>
        <begin position="190"/>
        <end position="217"/>
    </location>
</feature>
<evidence type="ECO:0000313" key="3">
    <source>
        <dbReference type="Proteomes" id="UP000001194"/>
    </source>
</evidence>
<dbReference type="Proteomes" id="UP000001194">
    <property type="component" value="Unassembled WGS sequence"/>
</dbReference>
<evidence type="ECO:0000313" key="2">
    <source>
        <dbReference type="EMBL" id="EDR11690.1"/>
    </source>
</evidence>
<accession>B0D1S3</accession>
<proteinExistence type="predicted"/>
<dbReference type="InParanoid" id="B0D1S3"/>
<dbReference type="AlphaFoldDB" id="B0D1S3"/>
<evidence type="ECO:0000256" key="1">
    <source>
        <dbReference type="SAM" id="Coils"/>
    </source>
</evidence>
<dbReference type="EMBL" id="DS547095">
    <property type="protein sequence ID" value="EDR11690.1"/>
    <property type="molecule type" value="Genomic_DNA"/>
</dbReference>
<dbReference type="HOGENOM" id="CLU_997715_0_0_1"/>
<organism evidence="3">
    <name type="scientific">Laccaria bicolor (strain S238N-H82 / ATCC MYA-4686)</name>
    <name type="common">Bicoloured deceiver</name>
    <name type="synonym">Laccaria laccata var. bicolor</name>
    <dbReference type="NCBI Taxonomy" id="486041"/>
    <lineage>
        <taxon>Eukaryota</taxon>
        <taxon>Fungi</taxon>
        <taxon>Dikarya</taxon>
        <taxon>Basidiomycota</taxon>
        <taxon>Agaricomycotina</taxon>
        <taxon>Agaricomycetes</taxon>
        <taxon>Agaricomycetidae</taxon>
        <taxon>Agaricales</taxon>
        <taxon>Agaricineae</taxon>
        <taxon>Hydnangiaceae</taxon>
        <taxon>Laccaria</taxon>
    </lineage>
</organism>
<reference evidence="2 3" key="1">
    <citation type="journal article" date="2008" name="Nature">
        <title>The genome of Laccaria bicolor provides insights into mycorrhizal symbiosis.</title>
        <authorList>
            <person name="Martin F."/>
            <person name="Aerts A."/>
            <person name="Ahren D."/>
            <person name="Brun A."/>
            <person name="Danchin E.G.J."/>
            <person name="Duchaussoy F."/>
            <person name="Gibon J."/>
            <person name="Kohler A."/>
            <person name="Lindquist E."/>
            <person name="Pereda V."/>
            <person name="Salamov A."/>
            <person name="Shapiro H.J."/>
            <person name="Wuyts J."/>
            <person name="Blaudez D."/>
            <person name="Buee M."/>
            <person name="Brokstein P."/>
            <person name="Canbaeck B."/>
            <person name="Cohen D."/>
            <person name="Courty P.E."/>
            <person name="Coutinho P.M."/>
            <person name="Delaruelle C."/>
            <person name="Detter J.C."/>
            <person name="Deveau A."/>
            <person name="DiFazio S."/>
            <person name="Duplessis S."/>
            <person name="Fraissinet-Tachet L."/>
            <person name="Lucic E."/>
            <person name="Frey-Klett P."/>
            <person name="Fourrey C."/>
            <person name="Feussner I."/>
            <person name="Gay G."/>
            <person name="Grimwood J."/>
            <person name="Hoegger P.J."/>
            <person name="Jain P."/>
            <person name="Kilaru S."/>
            <person name="Labbe J."/>
            <person name="Lin Y.C."/>
            <person name="Legue V."/>
            <person name="Le Tacon F."/>
            <person name="Marmeisse R."/>
            <person name="Melayah D."/>
            <person name="Montanini B."/>
            <person name="Muratet M."/>
            <person name="Nehls U."/>
            <person name="Niculita-Hirzel H."/>
            <person name="Oudot-Le Secq M.P."/>
            <person name="Peter M."/>
            <person name="Quesneville H."/>
            <person name="Rajashekar B."/>
            <person name="Reich M."/>
            <person name="Rouhier N."/>
            <person name="Schmutz J."/>
            <person name="Yin T."/>
            <person name="Chalot M."/>
            <person name="Henrissat B."/>
            <person name="Kuees U."/>
            <person name="Lucas S."/>
            <person name="Van de Peer Y."/>
            <person name="Podila G.K."/>
            <person name="Polle A."/>
            <person name="Pukkila P.J."/>
            <person name="Richardson P.M."/>
            <person name="Rouze P."/>
            <person name="Sanders I.R."/>
            <person name="Stajich J.E."/>
            <person name="Tunlid A."/>
            <person name="Tuskan G."/>
            <person name="Grigoriev I.V."/>
        </authorList>
    </citation>
    <scope>NUCLEOTIDE SEQUENCE [LARGE SCALE GENOMIC DNA]</scope>
    <source>
        <strain evidence="3">S238N-H82 / ATCC MYA-4686</strain>
    </source>
</reference>
<sequence>MANYQSFLLAGTGTCKCVIALEKDRKGLGSNRGRLVVGQKNKHGTHRTWSLSKLHFLINTPRSLVALLRPVTVLYPTCCRTQVEPASCGETASPFILVGVKHNTLVGQAGLDAALARQSILVENGSGMSSSFVFNSKSLYKPTITANSVFTEENDLFTFREEKPKKVLFMEKAAFESCCNTAIIGQHLTINYLNRRLEAAQKMEDEEEAKMKKADIANQMAWQTKGIEVYQKFLINVTRDWKDKRNCIIGHVILSPLICFDYGDECFLMTGPSLKFIPL</sequence>
<gene>
    <name evidence="2" type="ORF">LACBIDRAFT_324421</name>
</gene>